<dbReference type="Proteomes" id="UP000001519">
    <property type="component" value="Chromosome 7"/>
</dbReference>
<sequence>MGSCGWALTQSDWCPFKKRKSHQRCAHSETRHMRTQRQGGYLQARERGLGEANPAYALILDFQPPELQNLSEMGINHELGYTLSACGTLGLIMSGVFDNPGPIKNTLKKAFTMLWSFTIYTRLESLRVALSNEEMVPFIFRPKTQTANMLSGPISTPMLL</sequence>
<reference evidence="2" key="1">
    <citation type="submission" date="2011-05" db="EMBL/GenBank/DDBJ databases">
        <title>Insights into the evolution of the great apes provided by the gorilla genome.</title>
        <authorList>
            <person name="Scally A."/>
        </authorList>
    </citation>
    <scope>NUCLEOTIDE SEQUENCE [LARGE SCALE GENOMIC DNA]</scope>
</reference>
<dbReference type="GeneTree" id="ENSGT00570000080653"/>
<dbReference type="OMA" id="CGWALTQ"/>
<dbReference type="AlphaFoldDB" id="G3S548"/>
<organism evidence="1 2">
    <name type="scientific">Gorilla gorilla gorilla</name>
    <name type="common">Western lowland gorilla</name>
    <dbReference type="NCBI Taxonomy" id="9595"/>
    <lineage>
        <taxon>Eukaryota</taxon>
        <taxon>Metazoa</taxon>
        <taxon>Chordata</taxon>
        <taxon>Craniata</taxon>
        <taxon>Vertebrata</taxon>
        <taxon>Euteleostomi</taxon>
        <taxon>Mammalia</taxon>
        <taxon>Eutheria</taxon>
        <taxon>Euarchontoglires</taxon>
        <taxon>Primates</taxon>
        <taxon>Haplorrhini</taxon>
        <taxon>Catarrhini</taxon>
        <taxon>Hominidae</taxon>
        <taxon>Gorilla</taxon>
    </lineage>
</organism>
<evidence type="ECO:0000313" key="1">
    <source>
        <dbReference type="Ensembl" id="ENSGGOP00000023203.2"/>
    </source>
</evidence>
<protein>
    <submittedName>
        <fullName evidence="1">Uncharacterized protein</fullName>
    </submittedName>
</protein>
<keyword evidence="2" id="KW-1185">Reference proteome</keyword>
<evidence type="ECO:0000313" key="2">
    <source>
        <dbReference type="Proteomes" id="UP000001519"/>
    </source>
</evidence>
<accession>G3S548</accession>
<reference evidence="1" key="4">
    <citation type="submission" date="2025-09" db="UniProtKB">
        <authorList>
            <consortium name="Ensembl"/>
        </authorList>
    </citation>
    <scope>IDENTIFICATION</scope>
</reference>
<reference evidence="1 2" key="2">
    <citation type="journal article" date="2012" name="Nature">
        <title>Insights into hominid evolution from the gorilla genome sequence.</title>
        <authorList>
            <person name="Scally A."/>
            <person name="Dutheil J.Y."/>
            <person name="Hillier L.W."/>
            <person name="Jordan G.E."/>
            <person name="Goodhead I."/>
            <person name="Herrero J."/>
            <person name="Hobolth A."/>
            <person name="Lappalainen T."/>
            <person name="Mailund T."/>
            <person name="Marques-Bonet T."/>
            <person name="McCarthy S."/>
            <person name="Montgomery S.H."/>
            <person name="Schwalie P.C."/>
            <person name="Tang Y.A."/>
            <person name="Ward M.C."/>
            <person name="Xue Y."/>
            <person name="Yngvadottir B."/>
            <person name="Alkan C."/>
            <person name="Andersen L.N."/>
            <person name="Ayub Q."/>
            <person name="Ball E.V."/>
            <person name="Beal K."/>
            <person name="Bradley B.J."/>
            <person name="Chen Y."/>
            <person name="Clee C.M."/>
            <person name="Fitzgerald S."/>
            <person name="Graves T.A."/>
            <person name="Gu Y."/>
            <person name="Heath P."/>
            <person name="Heger A."/>
            <person name="Karakoc E."/>
            <person name="Kolb-Kokocinski A."/>
            <person name="Laird G.K."/>
            <person name="Lunter G."/>
            <person name="Meader S."/>
            <person name="Mort M."/>
            <person name="Mullikin J.C."/>
            <person name="Munch K."/>
            <person name="O'Connor T.D."/>
            <person name="Phillips A.D."/>
            <person name="Prado-Martinez J."/>
            <person name="Rogers A.S."/>
            <person name="Sajjadian S."/>
            <person name="Schmidt D."/>
            <person name="Shaw K."/>
            <person name="Simpson J.T."/>
            <person name="Stenson P.D."/>
            <person name="Turner D.J."/>
            <person name="Vigilant L."/>
            <person name="Vilella A.J."/>
            <person name="Whitener W."/>
            <person name="Zhu B."/>
            <person name="Cooper D.N."/>
            <person name="de Jong P."/>
            <person name="Dermitzakis E.T."/>
            <person name="Eichler E.E."/>
            <person name="Flicek P."/>
            <person name="Goldman N."/>
            <person name="Mundy N.I."/>
            <person name="Ning Z."/>
            <person name="Odom D.T."/>
            <person name="Ponting C.P."/>
            <person name="Quail M.A."/>
            <person name="Ryder O.A."/>
            <person name="Searle S.M."/>
            <person name="Warren W.C."/>
            <person name="Wilson R.K."/>
            <person name="Schierup M.H."/>
            <person name="Rogers J."/>
            <person name="Tyler-Smith C."/>
            <person name="Durbin R."/>
        </authorList>
    </citation>
    <scope>NUCLEOTIDE SEQUENCE [LARGE SCALE GENOMIC DNA]</scope>
</reference>
<dbReference type="InParanoid" id="G3S548"/>
<dbReference type="EMBL" id="CABD030050323">
    <property type="status" value="NOT_ANNOTATED_CDS"/>
    <property type="molecule type" value="Genomic_DNA"/>
</dbReference>
<dbReference type="Ensembl" id="ENSGGOT00000027472.2">
    <property type="protein sequence ID" value="ENSGGOP00000023203.2"/>
    <property type="gene ID" value="ENSGGOG00000027200.2"/>
</dbReference>
<proteinExistence type="predicted"/>
<dbReference type="eggNOG" id="ENOG502TER1">
    <property type="taxonomic scope" value="Eukaryota"/>
</dbReference>
<name>G3S548_GORGO</name>
<dbReference type="EMBL" id="CABD030050322">
    <property type="status" value="NOT_ANNOTATED_CDS"/>
    <property type="molecule type" value="Genomic_DNA"/>
</dbReference>
<dbReference type="HOGENOM" id="CLU_1578019_0_0_1"/>
<reference evidence="1" key="3">
    <citation type="submission" date="2025-08" db="UniProtKB">
        <authorList>
            <consortium name="Ensembl"/>
        </authorList>
    </citation>
    <scope>IDENTIFICATION</scope>
</reference>